<evidence type="ECO:0000256" key="2">
    <source>
        <dbReference type="ARBA" id="ARBA00022692"/>
    </source>
</evidence>
<dbReference type="Proteomes" id="UP000476934">
    <property type="component" value="Unassembled WGS sequence"/>
</dbReference>
<name>A0A0A6VFF4_9BACI</name>
<dbReference type="OrthoDB" id="9777044at2"/>
<comment type="subunit">
    <text evidence="5">Forms a complex with TatA.</text>
</comment>
<evidence type="ECO:0000256" key="5">
    <source>
        <dbReference type="HAMAP-Rule" id="MF_00902"/>
    </source>
</evidence>
<dbReference type="GO" id="GO:0065002">
    <property type="term" value="P:intracellular protein transmembrane transport"/>
    <property type="evidence" value="ECO:0007669"/>
    <property type="project" value="TreeGrafter"/>
</dbReference>
<keyword evidence="3 5" id="KW-1133">Transmembrane helix</keyword>
<keyword evidence="5" id="KW-0813">Transport</keyword>
<keyword evidence="5" id="KW-0653">Protein transport</keyword>
<comment type="caution">
    <text evidence="6">The sequence shown here is derived from an EMBL/GenBank/DDBJ whole genome shotgun (WGS) entry which is preliminary data.</text>
</comment>
<dbReference type="PRINTS" id="PR01840">
    <property type="entry name" value="TATCFAMILY"/>
</dbReference>
<dbReference type="PANTHER" id="PTHR30371:SF0">
    <property type="entry name" value="SEC-INDEPENDENT PROTEIN TRANSLOCASE PROTEIN TATC, CHLOROPLASTIC-RELATED"/>
    <property type="match status" value="1"/>
</dbReference>
<evidence type="ECO:0000313" key="9">
    <source>
        <dbReference type="Proteomes" id="UP000476934"/>
    </source>
</evidence>
<keyword evidence="2 5" id="KW-0812">Transmembrane</keyword>
<feature type="transmembrane region" description="Helical" evidence="5">
    <location>
        <begin position="20"/>
        <end position="41"/>
    </location>
</feature>
<dbReference type="InterPro" id="IPR019820">
    <property type="entry name" value="Sec-indep_translocase_CS"/>
</dbReference>
<dbReference type="AlphaFoldDB" id="A0A0A6VFF4"/>
<dbReference type="InterPro" id="IPR002033">
    <property type="entry name" value="TatC"/>
</dbReference>
<feature type="transmembrane region" description="Helical" evidence="5">
    <location>
        <begin position="70"/>
        <end position="91"/>
    </location>
</feature>
<proteinExistence type="inferred from homology"/>
<dbReference type="STRING" id="363870.NG54_09840"/>
<dbReference type="GO" id="GO:0043953">
    <property type="term" value="P:protein transport by the Tat complex"/>
    <property type="evidence" value="ECO:0007669"/>
    <property type="project" value="UniProtKB-UniRule"/>
</dbReference>
<dbReference type="GO" id="GO:0009977">
    <property type="term" value="F:proton motive force dependent protein transmembrane transporter activity"/>
    <property type="evidence" value="ECO:0007669"/>
    <property type="project" value="TreeGrafter"/>
</dbReference>
<dbReference type="PROSITE" id="PS01218">
    <property type="entry name" value="TATC"/>
    <property type="match status" value="1"/>
</dbReference>
<protein>
    <recommendedName>
        <fullName evidence="5">Sec-independent protein translocase protein TatC</fullName>
    </recommendedName>
</protein>
<evidence type="ECO:0000313" key="6">
    <source>
        <dbReference type="EMBL" id="KHD85314.1"/>
    </source>
</evidence>
<keyword evidence="9" id="KW-1185">Reference proteome</keyword>
<dbReference type="HAMAP" id="MF_00902">
    <property type="entry name" value="TatC"/>
    <property type="match status" value="1"/>
</dbReference>
<feature type="transmembrane region" description="Helical" evidence="5">
    <location>
        <begin position="192"/>
        <end position="209"/>
    </location>
</feature>
<reference evidence="7 9" key="3">
    <citation type="submission" date="2020-03" db="EMBL/GenBank/DDBJ databases">
        <title>Bacillus aquiflavi sp. nov., isolated from yellow water of strong flavor Chinese baijiu in Yibin region of China.</title>
        <authorList>
            <person name="Xie J."/>
        </authorList>
    </citation>
    <scope>NUCLEOTIDE SEQUENCE [LARGE SCALE GENOMIC DNA]</scope>
    <source>
        <strain evidence="7 9">Gsoil 114</strain>
    </source>
</reference>
<evidence type="ECO:0000313" key="7">
    <source>
        <dbReference type="EMBL" id="NEY21699.1"/>
    </source>
</evidence>
<keyword evidence="5" id="KW-0811">Translocation</keyword>
<reference evidence="6 8" key="1">
    <citation type="submission" date="2014-10" db="EMBL/GenBank/DDBJ databases">
        <title>Draft genome of phytase producing Bacillus ginsengihumi strain M2.11.</title>
        <authorList>
            <person name="Toymentseva A."/>
            <person name="Boulygina E.A."/>
            <person name="Kazakov S.V."/>
            <person name="Kayumov I."/>
            <person name="Suleimanova A.D."/>
            <person name="Mardanova A.M."/>
            <person name="Maria S.N."/>
            <person name="Sergey M.Y."/>
            <person name="Sharipova M.R."/>
        </authorList>
    </citation>
    <scope>NUCLEOTIDE SEQUENCE [LARGE SCALE GENOMIC DNA]</scope>
    <source>
        <strain evidence="6 8">M2.11</strain>
    </source>
</reference>
<organism evidence="6 8">
    <name type="scientific">Heyndrickxia ginsengihumi</name>
    <dbReference type="NCBI Taxonomy" id="363870"/>
    <lineage>
        <taxon>Bacteria</taxon>
        <taxon>Bacillati</taxon>
        <taxon>Bacillota</taxon>
        <taxon>Bacilli</taxon>
        <taxon>Bacillales</taxon>
        <taxon>Bacillaceae</taxon>
        <taxon>Heyndrickxia</taxon>
    </lineage>
</organism>
<dbReference type="NCBIfam" id="TIGR00945">
    <property type="entry name" value="tatC"/>
    <property type="match status" value="1"/>
</dbReference>
<keyword evidence="4 5" id="KW-0472">Membrane</keyword>
<dbReference type="GO" id="GO:0033281">
    <property type="term" value="C:TAT protein transport complex"/>
    <property type="evidence" value="ECO:0007669"/>
    <property type="project" value="UniProtKB-UniRule"/>
</dbReference>
<comment type="subcellular location">
    <subcellularLocation>
        <location evidence="5">Cell membrane</location>
        <topology evidence="5">Multi-pass membrane protein</topology>
    </subcellularLocation>
    <subcellularLocation>
        <location evidence="1">Membrane</location>
        <topology evidence="1">Multi-pass membrane protein</topology>
    </subcellularLocation>
</comment>
<reference evidence="7 9" key="2">
    <citation type="submission" date="2020-02" db="EMBL/GenBank/DDBJ databases">
        <authorList>
            <person name="Feng H."/>
        </authorList>
    </citation>
    <scope>NUCLEOTIDE SEQUENCE [LARGE SCALE GENOMIC DNA]</scope>
    <source>
        <strain evidence="7 9">Gsoil 114</strain>
    </source>
</reference>
<dbReference type="RefSeq" id="WP_025731425.1">
    <property type="nucleotide sequence ID" value="NZ_JAAIWK010000045.1"/>
</dbReference>
<feature type="transmembrane region" description="Helical" evidence="5">
    <location>
        <begin position="154"/>
        <end position="180"/>
    </location>
</feature>
<evidence type="ECO:0000256" key="1">
    <source>
        <dbReference type="ARBA" id="ARBA00004141"/>
    </source>
</evidence>
<dbReference type="Pfam" id="PF00902">
    <property type="entry name" value="TatC"/>
    <property type="match status" value="1"/>
</dbReference>
<dbReference type="EMBL" id="JRUN01000026">
    <property type="protein sequence ID" value="KHD85314.1"/>
    <property type="molecule type" value="Genomic_DNA"/>
</dbReference>
<dbReference type="Proteomes" id="UP000030588">
    <property type="component" value="Unassembled WGS sequence"/>
</dbReference>
<sequence>MNPKHMTIIEHLTELRKRLIIVAVFFVIAMIASLFMAQPVIRYLQHSTEAKELTMNAFRVTDPLKVYMEVSVIIAVVLILPIILYQIWAFISPGLYERERKITLTYIPLAICLFLIGIIFSYYILFPLVIQFMMKLSHQMAIHTVIGINEYFSFLIQITLPFGFIFQMPVVTMFLTRLGMITPVFLKKVRKYAYLGLIIIAAIITPPDVFSQLVVSVPLIALYEISVLVSKFSYRKVKLIEHSLEIEN</sequence>
<accession>A0A0A6VFF4</accession>
<comment type="similarity">
    <text evidence="5">Belongs to the TatC family.</text>
</comment>
<dbReference type="PANTHER" id="PTHR30371">
    <property type="entry name" value="SEC-INDEPENDENT PROTEIN TRANSLOCASE PROTEIN TATC"/>
    <property type="match status" value="1"/>
</dbReference>
<comment type="caution">
    <text evidence="5">Lacks conserved residue(s) required for the propagation of feature annotation.</text>
</comment>
<feature type="transmembrane region" description="Helical" evidence="5">
    <location>
        <begin position="103"/>
        <end position="134"/>
    </location>
</feature>
<comment type="function">
    <text evidence="5">Part of the twin-arginine translocation (Tat) system that transports large folded proteins containing a characteristic twin-arginine motif in their signal peptide across membranes.</text>
</comment>
<gene>
    <name evidence="5 7" type="primary">tatC</name>
    <name evidence="7" type="ORF">G4D61_17435</name>
    <name evidence="6" type="ORF">NG54_09840</name>
</gene>
<evidence type="ECO:0000256" key="4">
    <source>
        <dbReference type="ARBA" id="ARBA00023136"/>
    </source>
</evidence>
<dbReference type="EMBL" id="JAAIWK010000045">
    <property type="protein sequence ID" value="NEY21699.1"/>
    <property type="molecule type" value="Genomic_DNA"/>
</dbReference>
<evidence type="ECO:0000256" key="3">
    <source>
        <dbReference type="ARBA" id="ARBA00022989"/>
    </source>
</evidence>
<evidence type="ECO:0000313" key="8">
    <source>
        <dbReference type="Proteomes" id="UP000030588"/>
    </source>
</evidence>
<keyword evidence="5" id="KW-1003">Cell membrane</keyword>